<comment type="caution">
    <text evidence="1">The sequence shown here is derived from an EMBL/GenBank/DDBJ whole genome shotgun (WGS) entry which is preliminary data.</text>
</comment>
<accession>A0A3D1JIG7</accession>
<dbReference type="InterPro" id="IPR009296">
    <property type="entry name" value="DUF951"/>
</dbReference>
<name>A0A3D1JIG7_9CHLR</name>
<protein>
    <submittedName>
        <fullName evidence="1">DUF951 domain-containing protein</fullName>
    </submittedName>
</protein>
<dbReference type="EMBL" id="DPBP01000041">
    <property type="protein sequence ID" value="HCE18370.1"/>
    <property type="molecule type" value="Genomic_DNA"/>
</dbReference>
<dbReference type="Proteomes" id="UP000264141">
    <property type="component" value="Unassembled WGS sequence"/>
</dbReference>
<sequence>MLPDLKLEDVVTLRKPHPCGGYQWKVVRLGADIGLECLKCGRVVLLTRRELARRAKKIERGGEHEPARS</sequence>
<reference evidence="1 2" key="1">
    <citation type="journal article" date="2018" name="Nat. Biotechnol.">
        <title>A standardized bacterial taxonomy based on genome phylogeny substantially revises the tree of life.</title>
        <authorList>
            <person name="Parks D.H."/>
            <person name="Chuvochina M."/>
            <person name="Waite D.W."/>
            <person name="Rinke C."/>
            <person name="Skarshewski A."/>
            <person name="Chaumeil P.A."/>
            <person name="Hugenholtz P."/>
        </authorList>
    </citation>
    <scope>NUCLEOTIDE SEQUENCE [LARGE SCALE GENOMIC DNA]</scope>
    <source>
        <strain evidence="1">UBA8781</strain>
    </source>
</reference>
<dbReference type="PANTHER" id="PTHR38455:SF1">
    <property type="entry name" value="DUF951 DOMAIN-CONTAINING PROTEIN"/>
    <property type="match status" value="1"/>
</dbReference>
<proteinExistence type="predicted"/>
<dbReference type="AlphaFoldDB" id="A0A3D1JIG7"/>
<evidence type="ECO:0000313" key="2">
    <source>
        <dbReference type="Proteomes" id="UP000264141"/>
    </source>
</evidence>
<evidence type="ECO:0000313" key="1">
    <source>
        <dbReference type="EMBL" id="HCE18370.1"/>
    </source>
</evidence>
<dbReference type="Pfam" id="PF06107">
    <property type="entry name" value="DUF951"/>
    <property type="match status" value="1"/>
</dbReference>
<dbReference type="OrthoDB" id="9802710at2"/>
<dbReference type="PANTHER" id="PTHR38455">
    <property type="entry name" value="HYPOTHETICAL CYTOSOLIC PROTEIN"/>
    <property type="match status" value="1"/>
</dbReference>
<dbReference type="RefSeq" id="WP_084001053.1">
    <property type="nucleotide sequence ID" value="NZ_DF967965.1"/>
</dbReference>
<gene>
    <name evidence="1" type="ORF">DEQ80_10965</name>
</gene>
<organism evidence="1 2">
    <name type="scientific">Anaerolinea thermolimosa</name>
    <dbReference type="NCBI Taxonomy" id="229919"/>
    <lineage>
        <taxon>Bacteria</taxon>
        <taxon>Bacillati</taxon>
        <taxon>Chloroflexota</taxon>
        <taxon>Anaerolineae</taxon>
        <taxon>Anaerolineales</taxon>
        <taxon>Anaerolineaceae</taxon>
        <taxon>Anaerolinea</taxon>
    </lineage>
</organism>